<dbReference type="PANTHER" id="PTHR38106:SF1">
    <property type="entry name" value="RNA CHAPERONE PROQ"/>
    <property type="match status" value="1"/>
</dbReference>
<evidence type="ECO:0000313" key="6">
    <source>
        <dbReference type="EMBL" id="KKO71577.1"/>
    </source>
</evidence>
<organism evidence="6 7">
    <name type="scientific">Kerstersia gyiorum</name>
    <dbReference type="NCBI Taxonomy" id="206506"/>
    <lineage>
        <taxon>Bacteria</taxon>
        <taxon>Pseudomonadati</taxon>
        <taxon>Pseudomonadota</taxon>
        <taxon>Betaproteobacteria</taxon>
        <taxon>Burkholderiales</taxon>
        <taxon>Alcaligenaceae</taxon>
        <taxon>Kerstersia</taxon>
    </lineage>
</organism>
<dbReference type="AlphaFoldDB" id="A0A171KRR0"/>
<evidence type="ECO:0000313" key="7">
    <source>
        <dbReference type="Proteomes" id="UP000078084"/>
    </source>
</evidence>
<keyword evidence="3" id="KW-0143">Chaperone</keyword>
<dbReference type="Pfam" id="PF04352">
    <property type="entry name" value="ProQ"/>
    <property type="match status" value="1"/>
</dbReference>
<dbReference type="InterPro" id="IPR016103">
    <property type="entry name" value="ProQ/FinO"/>
</dbReference>
<evidence type="ECO:0000259" key="5">
    <source>
        <dbReference type="SMART" id="SM00945"/>
    </source>
</evidence>
<dbReference type="SMART" id="SM00945">
    <property type="entry name" value="ProQ"/>
    <property type="match status" value="1"/>
</dbReference>
<feature type="region of interest" description="Disordered" evidence="4">
    <location>
        <begin position="17"/>
        <end position="52"/>
    </location>
</feature>
<protein>
    <recommendedName>
        <fullName evidence="5">ProQ/FinO domain-containing protein</fullName>
    </recommendedName>
</protein>
<evidence type="ECO:0000256" key="2">
    <source>
        <dbReference type="ARBA" id="ARBA00022884"/>
    </source>
</evidence>
<feature type="domain" description="ProQ/FinO" evidence="5">
    <location>
        <begin position="51"/>
        <end position="165"/>
    </location>
</feature>
<proteinExistence type="predicted"/>
<feature type="region of interest" description="Disordered" evidence="4">
    <location>
        <begin position="156"/>
        <end position="191"/>
    </location>
</feature>
<accession>A0A171KRR0</accession>
<dbReference type="Proteomes" id="UP000078084">
    <property type="component" value="Unassembled WGS sequence"/>
</dbReference>
<dbReference type="InterPro" id="IPR036442">
    <property type="entry name" value="ProQ/FinO_sf"/>
</dbReference>
<keyword evidence="7" id="KW-1185">Reference proteome</keyword>
<dbReference type="GO" id="GO:0033592">
    <property type="term" value="F:RNA strand annealing activity"/>
    <property type="evidence" value="ECO:0007669"/>
    <property type="project" value="InterPro"/>
</dbReference>
<feature type="region of interest" description="Disordered" evidence="4">
    <location>
        <begin position="203"/>
        <end position="225"/>
    </location>
</feature>
<evidence type="ECO:0000256" key="1">
    <source>
        <dbReference type="ARBA" id="ARBA00022490"/>
    </source>
</evidence>
<keyword evidence="2" id="KW-0694">RNA-binding</keyword>
<feature type="compositionally biased region" description="Low complexity" evidence="4">
    <location>
        <begin position="17"/>
        <end position="28"/>
    </location>
</feature>
<name>A0A171KRR0_9BURK</name>
<evidence type="ECO:0000256" key="3">
    <source>
        <dbReference type="ARBA" id="ARBA00023186"/>
    </source>
</evidence>
<dbReference type="InterPro" id="IPR023529">
    <property type="entry name" value="ProQ"/>
</dbReference>
<dbReference type="EMBL" id="LBNE01000006">
    <property type="protein sequence ID" value="KKO71577.1"/>
    <property type="molecule type" value="Genomic_DNA"/>
</dbReference>
<feature type="compositionally biased region" description="Low complexity" evidence="4">
    <location>
        <begin position="159"/>
        <end position="191"/>
    </location>
</feature>
<gene>
    <name evidence="6" type="ORF">AAV32_10285</name>
</gene>
<comment type="caution">
    <text evidence="6">The sequence shown here is derived from an EMBL/GenBank/DDBJ whole genome shotgun (WGS) entry which is preliminary data.</text>
</comment>
<dbReference type="Gene3D" id="1.10.1710.10">
    <property type="entry name" value="ProQ/FinO domain"/>
    <property type="match status" value="1"/>
</dbReference>
<dbReference type="GeneID" id="99725178"/>
<evidence type="ECO:0000256" key="4">
    <source>
        <dbReference type="SAM" id="MobiDB-lite"/>
    </source>
</evidence>
<dbReference type="STRING" id="206506.AAV32_10285"/>
<reference evidence="6 7" key="1">
    <citation type="submission" date="2015-04" db="EMBL/GenBank/DDBJ databases">
        <title>Genome sequence of Kerstersia gyiorum CG1.</title>
        <authorList>
            <person name="Greninger A.L."/>
            <person name="Kozyreva V."/>
            <person name="Chaturvedi V."/>
        </authorList>
    </citation>
    <scope>NUCLEOTIDE SEQUENCE [LARGE SCALE GENOMIC DNA]</scope>
    <source>
        <strain evidence="6 7">CG1</strain>
    </source>
</reference>
<sequence length="225" mass="23648">MGFEQLAALKRELELAAKAQAGAQQPQRRGQHKAPARGPKGAPKSARRDTPPADPVVLAIARLQRQFPNAFPRKPAAKIPLKLGIHNDLYAQSEALKLSQDELKEAVKTWCQGSRYWACLTEGATRVDLAGEPAGTVTAPEAQRARQLAWRQRNEARKAAAAARKPADAAEAGQPAAAPATDAAPENTAPAVVETAAAVAVPAQDLTAAQPDTAADNAAPQDQAQ</sequence>
<dbReference type="PANTHER" id="PTHR38106">
    <property type="entry name" value="RNA CHAPERONE PROQ"/>
    <property type="match status" value="1"/>
</dbReference>
<dbReference type="GO" id="GO:0005829">
    <property type="term" value="C:cytosol"/>
    <property type="evidence" value="ECO:0007669"/>
    <property type="project" value="TreeGrafter"/>
</dbReference>
<dbReference type="GO" id="GO:0010608">
    <property type="term" value="P:post-transcriptional regulation of gene expression"/>
    <property type="evidence" value="ECO:0007669"/>
    <property type="project" value="InterPro"/>
</dbReference>
<dbReference type="OrthoDB" id="7025208at2"/>
<dbReference type="GO" id="GO:0034057">
    <property type="term" value="F:RNA strand-exchange activity"/>
    <property type="evidence" value="ECO:0007669"/>
    <property type="project" value="InterPro"/>
</dbReference>
<keyword evidence="1" id="KW-0963">Cytoplasm</keyword>
<dbReference type="RefSeq" id="WP_068371263.1">
    <property type="nucleotide sequence ID" value="NZ_CP033936.1"/>
</dbReference>
<dbReference type="SUPFAM" id="SSF48657">
    <property type="entry name" value="FinO-like"/>
    <property type="match status" value="1"/>
</dbReference>